<gene>
    <name evidence="2" type="ORF">ABZ510_29410</name>
</gene>
<dbReference type="SMART" id="SM00530">
    <property type="entry name" value="HTH_XRE"/>
    <property type="match status" value="1"/>
</dbReference>
<organism evidence="2 3">
    <name type="scientific">Nocardia rhamnosiphila</name>
    <dbReference type="NCBI Taxonomy" id="426716"/>
    <lineage>
        <taxon>Bacteria</taxon>
        <taxon>Bacillati</taxon>
        <taxon>Actinomycetota</taxon>
        <taxon>Actinomycetes</taxon>
        <taxon>Mycobacteriales</taxon>
        <taxon>Nocardiaceae</taxon>
        <taxon>Nocardia</taxon>
    </lineage>
</organism>
<proteinExistence type="predicted"/>
<comment type="caution">
    <text evidence="2">The sequence shown here is derived from an EMBL/GenBank/DDBJ whole genome shotgun (WGS) entry which is preliminary data.</text>
</comment>
<dbReference type="Proteomes" id="UP001550628">
    <property type="component" value="Unassembled WGS sequence"/>
</dbReference>
<dbReference type="PROSITE" id="PS50943">
    <property type="entry name" value="HTH_CROC1"/>
    <property type="match status" value="1"/>
</dbReference>
<name>A0ABV2WYI8_9NOCA</name>
<dbReference type="Gene3D" id="1.10.260.40">
    <property type="entry name" value="lambda repressor-like DNA-binding domains"/>
    <property type="match status" value="1"/>
</dbReference>
<dbReference type="EMBL" id="JBEYBF010000030">
    <property type="protein sequence ID" value="MEU1955965.1"/>
    <property type="molecule type" value="Genomic_DNA"/>
</dbReference>
<dbReference type="GeneID" id="96244664"/>
<dbReference type="RefSeq" id="WP_051714989.1">
    <property type="nucleotide sequence ID" value="NZ_JBEXYG010000007.1"/>
</dbReference>
<sequence length="177" mass="19352">MVIKKNPLGPTGDTVRANVLRYRNRMNLGYADLARRLEAIGRPIPVLGLSRIERGERRVDVDDLIALAVALGVSPTSLLLPDTSTADESVEATGIDGTAADLLGWLRLYTPSAHIGRPVGERFVRDAIRFIADARPRWDIENLTLEQLPGVDHMEYAAEITEKARLANPAPQPGPRG</sequence>
<evidence type="ECO:0000313" key="3">
    <source>
        <dbReference type="Proteomes" id="UP001550628"/>
    </source>
</evidence>
<dbReference type="CDD" id="cd00093">
    <property type="entry name" value="HTH_XRE"/>
    <property type="match status" value="1"/>
</dbReference>
<dbReference type="InterPro" id="IPR001387">
    <property type="entry name" value="Cro/C1-type_HTH"/>
</dbReference>
<evidence type="ECO:0000313" key="2">
    <source>
        <dbReference type="EMBL" id="MEU1955965.1"/>
    </source>
</evidence>
<keyword evidence="3" id="KW-1185">Reference proteome</keyword>
<reference evidence="2 3" key="1">
    <citation type="submission" date="2024-06" db="EMBL/GenBank/DDBJ databases">
        <title>The Natural Products Discovery Center: Release of the First 8490 Sequenced Strains for Exploring Actinobacteria Biosynthetic Diversity.</title>
        <authorList>
            <person name="Kalkreuter E."/>
            <person name="Kautsar S.A."/>
            <person name="Yang D."/>
            <person name="Bader C.D."/>
            <person name="Teijaro C.N."/>
            <person name="Fluegel L."/>
            <person name="Davis C.M."/>
            <person name="Simpson J.R."/>
            <person name="Lauterbach L."/>
            <person name="Steele A.D."/>
            <person name="Gui C."/>
            <person name="Meng S."/>
            <person name="Li G."/>
            <person name="Viehrig K."/>
            <person name="Ye F."/>
            <person name="Su P."/>
            <person name="Kiefer A.F."/>
            <person name="Nichols A."/>
            <person name="Cepeda A.J."/>
            <person name="Yan W."/>
            <person name="Fan B."/>
            <person name="Jiang Y."/>
            <person name="Adhikari A."/>
            <person name="Zheng C.-J."/>
            <person name="Schuster L."/>
            <person name="Cowan T.M."/>
            <person name="Smanski M.J."/>
            <person name="Chevrette M.G."/>
            <person name="De Carvalho L.P.S."/>
            <person name="Shen B."/>
        </authorList>
    </citation>
    <scope>NUCLEOTIDE SEQUENCE [LARGE SCALE GENOMIC DNA]</scope>
    <source>
        <strain evidence="2 3">NPDC019708</strain>
    </source>
</reference>
<protein>
    <submittedName>
        <fullName evidence="2">Helix-turn-helix transcriptional regulator</fullName>
    </submittedName>
</protein>
<dbReference type="Pfam" id="PF01381">
    <property type="entry name" value="HTH_3"/>
    <property type="match status" value="1"/>
</dbReference>
<evidence type="ECO:0000259" key="1">
    <source>
        <dbReference type="PROSITE" id="PS50943"/>
    </source>
</evidence>
<accession>A0ABV2WYI8</accession>
<feature type="domain" description="HTH cro/C1-type" evidence="1">
    <location>
        <begin position="49"/>
        <end position="78"/>
    </location>
</feature>
<dbReference type="SUPFAM" id="SSF47413">
    <property type="entry name" value="lambda repressor-like DNA-binding domains"/>
    <property type="match status" value="1"/>
</dbReference>
<dbReference type="InterPro" id="IPR010982">
    <property type="entry name" value="Lambda_DNA-bd_dom_sf"/>
</dbReference>